<organism evidence="2 3">
    <name type="scientific">Caballeronia insecticola</name>
    <dbReference type="NCBI Taxonomy" id="758793"/>
    <lineage>
        <taxon>Bacteria</taxon>
        <taxon>Pseudomonadati</taxon>
        <taxon>Pseudomonadota</taxon>
        <taxon>Betaproteobacteria</taxon>
        <taxon>Burkholderiales</taxon>
        <taxon>Burkholderiaceae</taxon>
        <taxon>Caballeronia</taxon>
    </lineage>
</organism>
<dbReference type="PATRIC" id="fig|758793.3.peg.610"/>
<keyword evidence="3" id="KW-1185">Reference proteome</keyword>
<feature type="compositionally biased region" description="Basic and acidic residues" evidence="1">
    <location>
        <begin position="9"/>
        <end position="23"/>
    </location>
</feature>
<feature type="compositionally biased region" description="Basic residues" evidence="1">
    <location>
        <begin position="258"/>
        <end position="270"/>
    </location>
</feature>
<dbReference type="KEGG" id="buo:BRPE64_ACDS06110"/>
<feature type="region of interest" description="Disordered" evidence="1">
    <location>
        <begin position="1"/>
        <end position="23"/>
    </location>
</feature>
<dbReference type="HOGENOM" id="CLU_1029249_0_0_4"/>
<feature type="region of interest" description="Disordered" evidence="1">
    <location>
        <begin position="243"/>
        <end position="270"/>
    </location>
</feature>
<reference evidence="2 3" key="1">
    <citation type="journal article" date="2013" name="Genome Announc.">
        <title>Complete Genome Sequence of Burkholderia sp. Strain RPE64, Bacterial Symbiont of the Bean Bug Riptortus pedestris.</title>
        <authorList>
            <person name="Shibata T.F."/>
            <person name="Maeda T."/>
            <person name="Nikoh N."/>
            <person name="Yamaguchi K."/>
            <person name="Oshima K."/>
            <person name="Hattori M."/>
            <person name="Nishiyama T."/>
            <person name="Hasebe M."/>
            <person name="Fukatsu T."/>
            <person name="Kikuchi Y."/>
            <person name="Shigenobu S."/>
        </authorList>
    </citation>
    <scope>NUCLEOTIDE SEQUENCE [LARGE SCALE GENOMIC DNA]</scope>
</reference>
<dbReference type="AlphaFoldDB" id="R4WNC1"/>
<reference evidence="2 3" key="2">
    <citation type="journal article" date="2018" name="Int. J. Syst. Evol. Microbiol.">
        <title>Burkholderia insecticola sp. nov., a gut symbiotic bacterium of the bean bug Riptortus pedestris.</title>
        <authorList>
            <person name="Takeshita K."/>
            <person name="Tamaki H."/>
            <person name="Ohbayashi T."/>
            <person name="Meng X.-Y."/>
            <person name="Sone T."/>
            <person name="Mitani Y."/>
            <person name="Peeters C."/>
            <person name="Kikuchi Y."/>
            <person name="Vandamme P."/>
        </authorList>
    </citation>
    <scope>NUCLEOTIDE SEQUENCE [LARGE SCALE GENOMIC DNA]</scope>
    <source>
        <strain evidence="2">RPE64</strain>
    </source>
</reference>
<accession>R4WNC1</accession>
<protein>
    <submittedName>
        <fullName evidence="2">Uncharacterized protein</fullName>
    </submittedName>
</protein>
<proteinExistence type="predicted"/>
<name>R4WNC1_9BURK</name>
<evidence type="ECO:0000313" key="3">
    <source>
        <dbReference type="Proteomes" id="UP000013966"/>
    </source>
</evidence>
<evidence type="ECO:0000313" key="2">
    <source>
        <dbReference type="EMBL" id="BAN22365.1"/>
    </source>
</evidence>
<gene>
    <name evidence="2" type="ORF">BRPE64_ACDS06110</name>
</gene>
<evidence type="ECO:0000256" key="1">
    <source>
        <dbReference type="SAM" id="MobiDB-lite"/>
    </source>
</evidence>
<dbReference type="STRING" id="758793.BRPE64_ACDS06110"/>
<sequence length="270" mass="29881">MNIPIPACRESREHAADQHRDRAACRPARRRLRLVARLGQTRIGRHHPAAHDALEPVGVAQIDDVELLRRGGSSSASGGDGGRSRCEFGRRGEDRALAIRAAGWAGVFLDPGNGVAAVADYGVERQRVFGSIHVAPIFELWLDASRERVTASESPKQPEMRPLRGRASSLMLRAPGFSMPIGGLFLLLAAKRVYAIAHIRVTKRLGETLTGRGMRRVFGCTGESRSGGDSAYYVFRRVRQTRPRRDKTSFRAQNRAARTQKSRSRRSGFF</sequence>
<dbReference type="EMBL" id="AP013058">
    <property type="protein sequence ID" value="BAN22365.1"/>
    <property type="molecule type" value="Genomic_DNA"/>
</dbReference>
<dbReference type="Proteomes" id="UP000013966">
    <property type="component" value="Chromosome 1"/>
</dbReference>